<keyword evidence="5" id="KW-0472">Membrane</keyword>
<keyword evidence="6" id="KW-0449">Lipoprotein</keyword>
<keyword evidence="4" id="KW-0175">Coiled coil</keyword>
<evidence type="ECO:0000256" key="2">
    <source>
        <dbReference type="ARBA" id="ARBA00022475"/>
    </source>
</evidence>
<feature type="region of interest" description="Disordered" evidence="7">
    <location>
        <begin position="351"/>
        <end position="419"/>
    </location>
</feature>
<reference evidence="8" key="1">
    <citation type="submission" date="2022-08" db="EMBL/GenBank/DDBJ databases">
        <title>Genome sequencing of akame (Lates japonicus).</title>
        <authorList>
            <person name="Hashiguchi Y."/>
            <person name="Takahashi H."/>
        </authorList>
    </citation>
    <scope>NUCLEOTIDE SEQUENCE</scope>
    <source>
        <strain evidence="8">Kochi</strain>
    </source>
</reference>
<accession>A0AAD3R2E9</accession>
<sequence length="532" mass="59337">MTKVVHFIGSARTDDLQVTPERVDCYSDFRRRTSTLWCYVFTGCLHTTTAKKSEAVYTVLKCRLETPMLRRFCGAGGYGWDYPDTEYRDVPLCFPEFLCSRLLLMVLTDENFRLNPAGLVRVCQSLKTLQPIDELKKGPFMLQVRVLVYRQTDAGVEVDICLSATSRSRCPVWESVLTLLSKNKLRASRGLTRNENDTQPDEPVPENMRQVELRVPWSTNLQCVWSFSDSSLCRLLSLPAKLFGCRSQTTPSLWMLSVCLAEIEKHKGVEVITAPVSVIAQFKEPLLLPGKVTIRDFRGAGFGCGLSNRKYMKKQGKGDTASIPLTSPTGSSSVQVYHDCQKVAFKMCPGNGHATENGSHNRRDQVTNHNDKMPDITSKSQDQGYSLKDESMNRNSTWTMDSSSQAYSGPEDNSTDPHETLTETSTLTFVDAHIMEESAESHSLHGVGMVYLKEFVLIDDDDDGDMSLREKTVTDLSVMDGKAADLVCGRLLSTSSGSVSECKGESPAPEAPPHEEVKTPHEKRRCCFCTLL</sequence>
<evidence type="ECO:0000313" key="8">
    <source>
        <dbReference type="EMBL" id="GLD52545.1"/>
    </source>
</evidence>
<name>A0AAD3R2E9_LATJO</name>
<evidence type="ECO:0000256" key="3">
    <source>
        <dbReference type="ARBA" id="ARBA00022553"/>
    </source>
</evidence>
<comment type="caution">
    <text evidence="8">The sequence shown here is derived from an EMBL/GenBank/DDBJ whole genome shotgun (WGS) entry which is preliminary data.</text>
</comment>
<organism evidence="8 9">
    <name type="scientific">Lates japonicus</name>
    <name type="common">Japanese lates</name>
    <dbReference type="NCBI Taxonomy" id="270547"/>
    <lineage>
        <taxon>Eukaryota</taxon>
        <taxon>Metazoa</taxon>
        <taxon>Chordata</taxon>
        <taxon>Craniata</taxon>
        <taxon>Vertebrata</taxon>
        <taxon>Euteleostomi</taxon>
        <taxon>Actinopterygii</taxon>
        <taxon>Neopterygii</taxon>
        <taxon>Teleostei</taxon>
        <taxon>Neoteleostei</taxon>
        <taxon>Acanthomorphata</taxon>
        <taxon>Carangaria</taxon>
        <taxon>Carangaria incertae sedis</taxon>
        <taxon>Centropomidae</taxon>
        <taxon>Lates</taxon>
    </lineage>
</organism>
<keyword evidence="3" id="KW-0597">Phosphoprotein</keyword>
<keyword evidence="2" id="KW-1003">Cell membrane</keyword>
<evidence type="ECO:0000256" key="6">
    <source>
        <dbReference type="ARBA" id="ARBA00023288"/>
    </source>
</evidence>
<dbReference type="PANTHER" id="PTHR10498:SF10">
    <property type="entry name" value="PALM2 AND AKAP2 FUSION-RELATED"/>
    <property type="match status" value="1"/>
</dbReference>
<proteinExistence type="predicted"/>
<keyword evidence="9" id="KW-1185">Reference proteome</keyword>
<evidence type="ECO:0000256" key="7">
    <source>
        <dbReference type="SAM" id="MobiDB-lite"/>
    </source>
</evidence>
<evidence type="ECO:0000256" key="1">
    <source>
        <dbReference type="ARBA" id="ARBA00004342"/>
    </source>
</evidence>
<dbReference type="Gene3D" id="3.10.129.10">
    <property type="entry name" value="Hotdog Thioesterase"/>
    <property type="match status" value="1"/>
</dbReference>
<comment type="subcellular location">
    <subcellularLocation>
        <location evidence="1">Cell membrane</location>
        <topology evidence="1">Lipid-anchor</topology>
        <orientation evidence="1">Cytoplasmic side</orientation>
    </subcellularLocation>
</comment>
<evidence type="ECO:0000313" key="9">
    <source>
        <dbReference type="Proteomes" id="UP001279410"/>
    </source>
</evidence>
<dbReference type="EMBL" id="BRZM01000014">
    <property type="protein sequence ID" value="GLD52545.1"/>
    <property type="molecule type" value="Genomic_DNA"/>
</dbReference>
<dbReference type="Proteomes" id="UP001279410">
    <property type="component" value="Unassembled WGS sequence"/>
</dbReference>
<feature type="compositionally biased region" description="Basic and acidic residues" evidence="7">
    <location>
        <begin position="359"/>
        <end position="374"/>
    </location>
</feature>
<dbReference type="AlphaFoldDB" id="A0AAD3R2E9"/>
<protein>
    <submittedName>
        <fullName evidence="8">Uncharacterized protein</fullName>
    </submittedName>
</protein>
<gene>
    <name evidence="8" type="ORF">AKAME5_000543100</name>
</gene>
<feature type="region of interest" description="Disordered" evidence="7">
    <location>
        <begin position="495"/>
        <end position="517"/>
    </location>
</feature>
<dbReference type="PANTHER" id="PTHR10498">
    <property type="entry name" value="PARALEMMIN-RELATED"/>
    <property type="match status" value="1"/>
</dbReference>
<evidence type="ECO:0000256" key="5">
    <source>
        <dbReference type="ARBA" id="ARBA00023136"/>
    </source>
</evidence>
<dbReference type="GO" id="GO:0005886">
    <property type="term" value="C:plasma membrane"/>
    <property type="evidence" value="ECO:0007669"/>
    <property type="project" value="UniProtKB-SubCell"/>
</dbReference>
<evidence type="ECO:0000256" key="4">
    <source>
        <dbReference type="ARBA" id="ARBA00023054"/>
    </source>
</evidence>
<feature type="compositionally biased region" description="Polar residues" evidence="7">
    <location>
        <begin position="393"/>
        <end position="407"/>
    </location>
</feature>